<comment type="caution">
    <text evidence="2">The sequence shown here is derived from an EMBL/GenBank/DDBJ whole genome shotgun (WGS) entry which is preliminary data.</text>
</comment>
<feature type="region of interest" description="Disordered" evidence="1">
    <location>
        <begin position="240"/>
        <end position="277"/>
    </location>
</feature>
<evidence type="ECO:0000256" key="1">
    <source>
        <dbReference type="SAM" id="MobiDB-lite"/>
    </source>
</evidence>
<proteinExistence type="predicted"/>
<evidence type="ECO:0000313" key="3">
    <source>
        <dbReference type="Proteomes" id="UP001208570"/>
    </source>
</evidence>
<feature type="compositionally biased region" description="Low complexity" evidence="1">
    <location>
        <begin position="154"/>
        <end position="164"/>
    </location>
</feature>
<dbReference type="AlphaFoldDB" id="A0AAD9JDT5"/>
<evidence type="ECO:0000313" key="2">
    <source>
        <dbReference type="EMBL" id="KAK2151294.1"/>
    </source>
</evidence>
<sequence>MEEGFTMVKTKRTRDQSPKTVSPLRKHPRPNGNPDSNQVSIRFKITIVKTEGWTSAFEIALSLFKAYPPPGTRPKHKKGGAYHPLDFYREDTGLRSVYSKTDGQDGKVRTARGRNPRKEVCDCRRTIRSGARLLYRTPPYYQSADDPSNPQSMDQDSTASQSHASSDHAHRQSPVDQERLTGLQPGNRLPGTHIGDTGNNSREYTTTIHSPHQPPRDKYGQCCGGHHGTYELHLVTYEQSDRAHKNSPGRPKEKRGCCSKRRTTEHNRGDPTSDCTGKTPQASILKWNTRRADWVKYSQTLQTLTPDIPPNIDIYIHLDNILEAVQSAADISVPRHTQAKHNRRTNHIPPEGKIYTRQLSITTKAFKRPKTDESRQELRAIQKIAKCELHKLKTKAWDDCLALVSEGDDCIITATPSTRRRFDLPPLSLVSDQDLMDAELTNPDRALVPDL</sequence>
<feature type="region of interest" description="Disordered" evidence="1">
    <location>
        <begin position="1"/>
        <end position="38"/>
    </location>
</feature>
<accession>A0AAD9JDT5</accession>
<feature type="compositionally biased region" description="Basic and acidic residues" evidence="1">
    <location>
        <begin position="240"/>
        <end position="271"/>
    </location>
</feature>
<feature type="region of interest" description="Disordered" evidence="1">
    <location>
        <begin position="97"/>
        <end position="119"/>
    </location>
</feature>
<keyword evidence="3" id="KW-1185">Reference proteome</keyword>
<dbReference type="Proteomes" id="UP001208570">
    <property type="component" value="Unassembled WGS sequence"/>
</dbReference>
<feature type="compositionally biased region" description="Polar residues" evidence="1">
    <location>
        <begin position="197"/>
        <end position="210"/>
    </location>
</feature>
<gene>
    <name evidence="2" type="ORF">LSH36_368g05016</name>
</gene>
<dbReference type="EMBL" id="JAODUP010000368">
    <property type="protein sequence ID" value="KAK2151294.1"/>
    <property type="molecule type" value="Genomic_DNA"/>
</dbReference>
<name>A0AAD9JDT5_9ANNE</name>
<feature type="region of interest" description="Disordered" evidence="1">
    <location>
        <begin position="134"/>
        <end position="222"/>
    </location>
</feature>
<protein>
    <submittedName>
        <fullName evidence="2">Uncharacterized protein</fullName>
    </submittedName>
</protein>
<reference evidence="2" key="1">
    <citation type="journal article" date="2023" name="Mol. Biol. Evol.">
        <title>Third-Generation Sequencing Reveals the Adaptive Role of the Epigenome in Three Deep-Sea Polychaetes.</title>
        <authorList>
            <person name="Perez M."/>
            <person name="Aroh O."/>
            <person name="Sun Y."/>
            <person name="Lan Y."/>
            <person name="Juniper S.K."/>
            <person name="Young C.R."/>
            <person name="Angers B."/>
            <person name="Qian P.Y."/>
        </authorList>
    </citation>
    <scope>NUCLEOTIDE SEQUENCE</scope>
    <source>
        <strain evidence="2">P08H-3</strain>
    </source>
</reference>
<organism evidence="2 3">
    <name type="scientific">Paralvinella palmiformis</name>
    <dbReference type="NCBI Taxonomy" id="53620"/>
    <lineage>
        <taxon>Eukaryota</taxon>
        <taxon>Metazoa</taxon>
        <taxon>Spiralia</taxon>
        <taxon>Lophotrochozoa</taxon>
        <taxon>Annelida</taxon>
        <taxon>Polychaeta</taxon>
        <taxon>Sedentaria</taxon>
        <taxon>Canalipalpata</taxon>
        <taxon>Terebellida</taxon>
        <taxon>Terebelliformia</taxon>
        <taxon>Alvinellidae</taxon>
        <taxon>Paralvinella</taxon>
    </lineage>
</organism>